<keyword evidence="2" id="KW-0812">Transmembrane</keyword>
<feature type="transmembrane region" description="Helical" evidence="2">
    <location>
        <begin position="74"/>
        <end position="92"/>
    </location>
</feature>
<proteinExistence type="predicted"/>
<dbReference type="Pfam" id="PF04956">
    <property type="entry name" value="TrbC"/>
    <property type="match status" value="1"/>
</dbReference>
<evidence type="ECO:0000313" key="3">
    <source>
        <dbReference type="EMBL" id="AAM82198.1"/>
    </source>
</evidence>
<evidence type="ECO:0000256" key="2">
    <source>
        <dbReference type="SAM" id="Phobius"/>
    </source>
</evidence>
<protein>
    <submittedName>
        <fullName evidence="3">TrwM-like protein</fullName>
    </submittedName>
</protein>
<organism evidence="3">
    <name type="scientific">Bartonella henselae (strain ATCC 49882 / DSM 28221 / CCUG 30454 / Houston 1)</name>
    <name type="common">Rochalimaea henselae</name>
    <dbReference type="NCBI Taxonomy" id="283166"/>
    <lineage>
        <taxon>Bacteria</taxon>
        <taxon>Pseudomonadati</taxon>
        <taxon>Pseudomonadota</taxon>
        <taxon>Alphaproteobacteria</taxon>
        <taxon>Hyphomicrobiales</taxon>
        <taxon>Bartonellaceae</taxon>
        <taxon>Bartonella</taxon>
    </lineage>
</organism>
<keyword evidence="2" id="KW-1133">Transmembrane helix</keyword>
<sequence length="125" mass="13772">MVISINTEEMLFMKTLIRMKNMKRLINNKSKSKNSIVAIAATVTVFFMDTLVYAQTLDKAEKALGSLKKDLVEKIIPVAAVVILLCLAIGYAGRYIEKDTFIRWAIGVIIAGSATQLATMLFGTP</sequence>
<accession>Q4L2T6</accession>
<name>Q4L2T6_BARHE</name>
<evidence type="ECO:0000256" key="1">
    <source>
        <dbReference type="ARBA" id="ARBA00004141"/>
    </source>
</evidence>
<reference evidence="3" key="1">
    <citation type="submission" date="2002-06" db="EMBL/GenBank/DDBJ databases">
        <title>Evolution of Type IV Secretion Systems in Bartonella: Horizontal Transmission and Gene Conversion.</title>
        <authorList>
            <person name="Alsmark U.C.M."/>
            <person name="Frank A.C."/>
            <person name="Thollesson M."/>
            <person name="Andersson S.G.E."/>
        </authorList>
    </citation>
    <scope>NUCLEOTIDE SEQUENCE</scope>
    <source>
        <strain evidence="3">Houston-1</strain>
    </source>
</reference>
<dbReference type="AlphaFoldDB" id="Q4L2T6"/>
<dbReference type="GO" id="GO:0016020">
    <property type="term" value="C:membrane"/>
    <property type="evidence" value="ECO:0007669"/>
    <property type="project" value="UniProtKB-SubCell"/>
</dbReference>
<dbReference type="EMBL" id="AY122053">
    <property type="protein sequence ID" value="AAM82198.1"/>
    <property type="molecule type" value="Genomic_DNA"/>
</dbReference>
<keyword evidence="2" id="KW-0472">Membrane</keyword>
<feature type="transmembrane region" description="Helical" evidence="2">
    <location>
        <begin position="104"/>
        <end position="123"/>
    </location>
</feature>
<gene>
    <name evidence="3" type="primary">trwM6</name>
</gene>
<comment type="subcellular location">
    <subcellularLocation>
        <location evidence="1">Membrane</location>
        <topology evidence="1">Multi-pass membrane protein</topology>
    </subcellularLocation>
</comment>
<dbReference type="NCBIfam" id="NF033899">
    <property type="entry name" value="T4SS_pilin_TrwL"/>
    <property type="match status" value="1"/>
</dbReference>
<dbReference type="InterPro" id="IPR007039">
    <property type="entry name" value="TrbC/VirB2"/>
</dbReference>